<gene>
    <name evidence="1" type="ORF">PLANPX_1159</name>
</gene>
<organism evidence="1 2">
    <name type="scientific">Lacipirellula parvula</name>
    <dbReference type="NCBI Taxonomy" id="2650471"/>
    <lineage>
        <taxon>Bacteria</taxon>
        <taxon>Pseudomonadati</taxon>
        <taxon>Planctomycetota</taxon>
        <taxon>Planctomycetia</taxon>
        <taxon>Pirellulales</taxon>
        <taxon>Lacipirellulaceae</taxon>
        <taxon>Lacipirellula</taxon>
    </lineage>
</organism>
<dbReference type="AlphaFoldDB" id="A0A5K7X6S5"/>
<dbReference type="Proteomes" id="UP000326837">
    <property type="component" value="Chromosome"/>
</dbReference>
<accession>A0A5K7X6S5</accession>
<protein>
    <submittedName>
        <fullName evidence="1">Uncharacterized protein</fullName>
    </submittedName>
</protein>
<proteinExistence type="predicted"/>
<dbReference type="EMBL" id="AP021861">
    <property type="protein sequence ID" value="BBO31547.1"/>
    <property type="molecule type" value="Genomic_DNA"/>
</dbReference>
<dbReference type="KEGG" id="lpav:PLANPX_1159"/>
<keyword evidence="2" id="KW-1185">Reference proteome</keyword>
<sequence length="103" mass="11124">MPGRPLSTKLYILCDPRPERTERFVGYGSAAEPWKAPRCDGNSSLAVWLAELRALNLAPLVRFDGLPVTPVPIAVAEWVARVVAAELVAADLTVLRASAQRAS</sequence>
<evidence type="ECO:0000313" key="2">
    <source>
        <dbReference type="Proteomes" id="UP000326837"/>
    </source>
</evidence>
<name>A0A5K7X6S5_9BACT</name>
<evidence type="ECO:0000313" key="1">
    <source>
        <dbReference type="EMBL" id="BBO31547.1"/>
    </source>
</evidence>
<reference evidence="2" key="1">
    <citation type="submission" date="2019-10" db="EMBL/GenBank/DDBJ databases">
        <title>Lacipirellula parvula gen. nov., sp. nov., representing a lineage of planctomycetes widespread in freshwater anoxic habitats, and description of the family Lacipirellulaceae.</title>
        <authorList>
            <person name="Dedysh S.N."/>
            <person name="Kulichevskaya I.S."/>
            <person name="Beletsky A.V."/>
            <person name="Rakitin A.L."/>
            <person name="Mardanov A.V."/>
            <person name="Ivanova A.A."/>
            <person name="Saltykova V.X."/>
            <person name="Rijpstra W.I.C."/>
            <person name="Sinninghe Damste J.S."/>
            <person name="Ravin N.V."/>
        </authorList>
    </citation>
    <scope>NUCLEOTIDE SEQUENCE [LARGE SCALE GENOMIC DNA]</scope>
    <source>
        <strain evidence="2">PX69</strain>
    </source>
</reference>